<comment type="catalytic activity">
    <reaction evidence="8 10">
        <text>L-threonyl-[protein] + ATP = O-phospho-L-threonyl-[protein] + ADP + H(+)</text>
        <dbReference type="Rhea" id="RHEA:46608"/>
        <dbReference type="Rhea" id="RHEA-COMP:11060"/>
        <dbReference type="Rhea" id="RHEA-COMP:11605"/>
        <dbReference type="ChEBI" id="CHEBI:15378"/>
        <dbReference type="ChEBI" id="CHEBI:30013"/>
        <dbReference type="ChEBI" id="CHEBI:30616"/>
        <dbReference type="ChEBI" id="CHEBI:61977"/>
        <dbReference type="ChEBI" id="CHEBI:456216"/>
        <dbReference type="EC" id="2.7.11.1"/>
    </reaction>
</comment>
<keyword evidence="6 10" id="KW-0418">Kinase</keyword>
<dbReference type="InterPro" id="IPR011009">
    <property type="entry name" value="Kinase-like_dom_sf"/>
</dbReference>
<evidence type="ECO:0000256" key="4">
    <source>
        <dbReference type="ARBA" id="ARBA00022679"/>
    </source>
</evidence>
<evidence type="ECO:0000256" key="1">
    <source>
        <dbReference type="ARBA" id="ARBA00005505"/>
    </source>
</evidence>
<protein>
    <recommendedName>
        <fullName evidence="10">Serine/threonine-protein kinase</fullName>
        <ecNumber evidence="10">2.7.11.1</ecNumber>
    </recommendedName>
</protein>
<name>A0AAV6YW46_ENGPU</name>
<evidence type="ECO:0000256" key="11">
    <source>
        <dbReference type="PIRSR" id="PIRSR037993-1"/>
    </source>
</evidence>
<feature type="binding site" evidence="12">
    <location>
        <position position="133"/>
    </location>
    <ligand>
        <name>ATP</name>
        <dbReference type="ChEBI" id="CHEBI:30616"/>
    </ligand>
</feature>
<dbReference type="Proteomes" id="UP000824782">
    <property type="component" value="Unassembled WGS sequence"/>
</dbReference>
<evidence type="ECO:0000256" key="3">
    <source>
        <dbReference type="ARBA" id="ARBA00022553"/>
    </source>
</evidence>
<dbReference type="EC" id="2.7.11.1" evidence="10"/>
<evidence type="ECO:0000256" key="6">
    <source>
        <dbReference type="ARBA" id="ARBA00022777"/>
    </source>
</evidence>
<dbReference type="GO" id="GO:0005524">
    <property type="term" value="F:ATP binding"/>
    <property type="evidence" value="ECO:0007669"/>
    <property type="project" value="UniProtKB-UniRule"/>
</dbReference>
<keyword evidence="16" id="KW-1185">Reference proteome</keyword>
<dbReference type="InterPro" id="IPR000719">
    <property type="entry name" value="Prot_kinase_dom"/>
</dbReference>
<dbReference type="GO" id="GO:0106310">
    <property type="term" value="F:protein serine kinase activity"/>
    <property type="evidence" value="ECO:0007669"/>
    <property type="project" value="UniProtKB-UniRule"/>
</dbReference>
<organism evidence="15 16">
    <name type="scientific">Engystomops pustulosus</name>
    <name type="common">Tungara frog</name>
    <name type="synonym">Physalaemus pustulosus</name>
    <dbReference type="NCBI Taxonomy" id="76066"/>
    <lineage>
        <taxon>Eukaryota</taxon>
        <taxon>Metazoa</taxon>
        <taxon>Chordata</taxon>
        <taxon>Craniata</taxon>
        <taxon>Vertebrata</taxon>
        <taxon>Euteleostomi</taxon>
        <taxon>Amphibia</taxon>
        <taxon>Batrachia</taxon>
        <taxon>Anura</taxon>
        <taxon>Neobatrachia</taxon>
        <taxon>Hyloidea</taxon>
        <taxon>Leptodactylidae</taxon>
        <taxon>Leiuperinae</taxon>
        <taxon>Engystomops</taxon>
    </lineage>
</organism>
<feature type="binding site" evidence="12">
    <location>
        <begin position="57"/>
        <end position="65"/>
    </location>
    <ligand>
        <name>ATP</name>
        <dbReference type="ChEBI" id="CHEBI:30616"/>
    </ligand>
</feature>
<evidence type="ECO:0000259" key="14">
    <source>
        <dbReference type="PROSITE" id="PS50011"/>
    </source>
</evidence>
<dbReference type="EMBL" id="WNYA01011748">
    <property type="protein sequence ID" value="KAG8540055.1"/>
    <property type="molecule type" value="Genomic_DNA"/>
</dbReference>
<evidence type="ECO:0000313" key="16">
    <source>
        <dbReference type="Proteomes" id="UP000824782"/>
    </source>
</evidence>
<feature type="active site" description="Proton acceptor" evidence="11">
    <location>
        <position position="179"/>
    </location>
</feature>
<evidence type="ECO:0000256" key="13">
    <source>
        <dbReference type="PROSITE-ProRule" id="PRU10141"/>
    </source>
</evidence>
<dbReference type="PANTHER" id="PTHR22984:SF10">
    <property type="entry name" value="SERINE_THREONINE-PROTEIN KINASE PIM-2"/>
    <property type="match status" value="1"/>
</dbReference>
<keyword evidence="4 10" id="KW-0808">Transferase</keyword>
<evidence type="ECO:0000256" key="10">
    <source>
        <dbReference type="PIRNR" id="PIRNR037993"/>
    </source>
</evidence>
<evidence type="ECO:0000256" key="7">
    <source>
        <dbReference type="ARBA" id="ARBA00022840"/>
    </source>
</evidence>
<dbReference type="Gene3D" id="3.30.200.20">
    <property type="entry name" value="Phosphorylase Kinase, domain 1"/>
    <property type="match status" value="1"/>
</dbReference>
<dbReference type="GO" id="GO:0007346">
    <property type="term" value="P:regulation of mitotic cell cycle"/>
    <property type="evidence" value="ECO:0007669"/>
    <property type="project" value="TreeGrafter"/>
</dbReference>
<sequence>MVFIHLWQCVRAGGILASFHHFVTSLEMITPLIDAVTFKSGKDRACFEKLYQLGAELGHGGFGTVYGAWRLADHKQVAVKHIWKSRIMEWAQLGNMSRVPMEVYLMLKVKGHQGIIDLLDWFETPDSFLLVMEMPDHCRDLFDVITEQGPLDEDAARSLFRQVVEAVVHCHAQGVTHRDIKDENLLLNTQTGKLKLIDFGSGSLLHDSTYSNFDGTRVYSPPEWVAFRKYKAVPAAVWSLGILLYDMVCGDIPFERDQEILQAQVVFRTSVSSECENLIHRCLSTRPSERPSLEQILQHPWMKEERT</sequence>
<dbReference type="CDD" id="cd14005">
    <property type="entry name" value="STKc_PIM"/>
    <property type="match status" value="1"/>
</dbReference>
<dbReference type="Pfam" id="PF00069">
    <property type="entry name" value="Pkinase"/>
    <property type="match status" value="1"/>
</dbReference>
<feature type="domain" description="Protein kinase" evidence="14">
    <location>
        <begin position="51"/>
        <end position="302"/>
    </location>
</feature>
<comment type="similarity">
    <text evidence="1 10">Belongs to the protein kinase superfamily. CAMK Ser/Thr protein kinase family. PIM subfamily.</text>
</comment>
<feature type="binding site" evidence="12 13">
    <location>
        <position position="80"/>
    </location>
    <ligand>
        <name>ATP</name>
        <dbReference type="ChEBI" id="CHEBI:30616"/>
    </ligand>
</feature>
<dbReference type="GO" id="GO:0005737">
    <property type="term" value="C:cytoplasm"/>
    <property type="evidence" value="ECO:0007669"/>
    <property type="project" value="UniProtKB-UniRule"/>
</dbReference>
<dbReference type="PANTHER" id="PTHR22984">
    <property type="entry name" value="SERINE/THREONINE-PROTEIN KINASE PIM"/>
    <property type="match status" value="1"/>
</dbReference>
<dbReference type="InterPro" id="IPR017348">
    <property type="entry name" value="PIM1/2/3"/>
</dbReference>
<feature type="binding site" evidence="12">
    <location>
        <position position="140"/>
    </location>
    <ligand>
        <name>ATP</name>
        <dbReference type="ChEBI" id="CHEBI:30616"/>
    </ligand>
</feature>
<dbReference type="Gene3D" id="1.10.510.10">
    <property type="entry name" value="Transferase(Phosphotransferase) domain 1"/>
    <property type="match status" value="1"/>
</dbReference>
<keyword evidence="5 10" id="KW-0547">Nucleotide-binding</keyword>
<dbReference type="InterPro" id="IPR051138">
    <property type="entry name" value="PIM_Ser/Thr_kinase"/>
</dbReference>
<dbReference type="PROSITE" id="PS00107">
    <property type="entry name" value="PROTEIN_KINASE_ATP"/>
    <property type="match status" value="1"/>
</dbReference>
<comment type="function">
    <text evidence="10">Proto-oncogene with serine/threonine kinase activity involved in cell survival and cell proliferation.</text>
</comment>
<dbReference type="InterPro" id="IPR008271">
    <property type="entry name" value="Ser/Thr_kinase_AS"/>
</dbReference>
<keyword evidence="3" id="KW-0597">Phosphoprotein</keyword>
<dbReference type="PROSITE" id="PS50011">
    <property type="entry name" value="PROTEIN_KINASE_DOM"/>
    <property type="match status" value="1"/>
</dbReference>
<evidence type="ECO:0000256" key="2">
    <source>
        <dbReference type="ARBA" id="ARBA00022527"/>
    </source>
</evidence>
<reference evidence="15" key="1">
    <citation type="thesis" date="2020" institute="ProQuest LLC" country="789 East Eisenhower Parkway, Ann Arbor, MI, USA">
        <title>Comparative Genomics and Chromosome Evolution.</title>
        <authorList>
            <person name="Mudd A.B."/>
        </authorList>
    </citation>
    <scope>NUCLEOTIDE SEQUENCE</scope>
    <source>
        <strain evidence="15">237g6f4</strain>
        <tissue evidence="15">Blood</tissue>
    </source>
</reference>
<dbReference type="AlphaFoldDB" id="A0AAV6YW46"/>
<evidence type="ECO:0000313" key="15">
    <source>
        <dbReference type="EMBL" id="KAG8540055.1"/>
    </source>
</evidence>
<comment type="caution">
    <text evidence="15">The sequence shown here is derived from an EMBL/GenBank/DDBJ whole genome shotgun (WGS) entry which is preliminary data.</text>
</comment>
<dbReference type="PIRSF" id="PIRSF037993">
    <property type="entry name" value="STPK_Pim-1"/>
    <property type="match status" value="1"/>
</dbReference>
<dbReference type="SMART" id="SM00220">
    <property type="entry name" value="S_TKc"/>
    <property type="match status" value="1"/>
</dbReference>
<dbReference type="PROSITE" id="PS00108">
    <property type="entry name" value="PROTEIN_KINASE_ST"/>
    <property type="match status" value="1"/>
</dbReference>
<proteinExistence type="inferred from homology"/>
<gene>
    <name evidence="15" type="ORF">GDO81_019910</name>
</gene>
<comment type="catalytic activity">
    <reaction evidence="9 10">
        <text>L-seryl-[protein] + ATP = O-phospho-L-seryl-[protein] + ADP + H(+)</text>
        <dbReference type="Rhea" id="RHEA:17989"/>
        <dbReference type="Rhea" id="RHEA-COMP:9863"/>
        <dbReference type="Rhea" id="RHEA-COMP:11604"/>
        <dbReference type="ChEBI" id="CHEBI:15378"/>
        <dbReference type="ChEBI" id="CHEBI:29999"/>
        <dbReference type="ChEBI" id="CHEBI:30616"/>
        <dbReference type="ChEBI" id="CHEBI:83421"/>
        <dbReference type="ChEBI" id="CHEBI:456216"/>
        <dbReference type="EC" id="2.7.11.1"/>
    </reaction>
</comment>
<dbReference type="GO" id="GO:0004674">
    <property type="term" value="F:protein serine/threonine kinase activity"/>
    <property type="evidence" value="ECO:0007669"/>
    <property type="project" value="UniProtKB-UniRule"/>
</dbReference>
<dbReference type="SUPFAM" id="SSF56112">
    <property type="entry name" value="Protein kinase-like (PK-like)"/>
    <property type="match status" value="1"/>
</dbReference>
<evidence type="ECO:0000256" key="12">
    <source>
        <dbReference type="PIRSR" id="PIRSR037993-2"/>
    </source>
</evidence>
<accession>A0AAV6YW46</accession>
<evidence type="ECO:0000256" key="9">
    <source>
        <dbReference type="ARBA" id="ARBA00048679"/>
    </source>
</evidence>
<evidence type="ECO:0000256" key="5">
    <source>
        <dbReference type="ARBA" id="ARBA00022741"/>
    </source>
</evidence>
<evidence type="ECO:0000256" key="8">
    <source>
        <dbReference type="ARBA" id="ARBA00047899"/>
    </source>
</evidence>
<dbReference type="FunFam" id="1.10.510.10:FF:000413">
    <property type="entry name" value="Serine/threonine-protein kinase"/>
    <property type="match status" value="1"/>
</dbReference>
<keyword evidence="7 10" id="KW-0067">ATP-binding</keyword>
<dbReference type="GO" id="GO:0043066">
    <property type="term" value="P:negative regulation of apoptotic process"/>
    <property type="evidence" value="ECO:0007669"/>
    <property type="project" value="UniProtKB-UniRule"/>
</dbReference>
<keyword evidence="2 10" id="KW-0723">Serine/threonine-protein kinase</keyword>
<dbReference type="InterPro" id="IPR017441">
    <property type="entry name" value="Protein_kinase_ATP_BS"/>
</dbReference>